<reference evidence="7" key="1">
    <citation type="submission" date="2021-01" db="EMBL/GenBank/DDBJ databases">
        <authorList>
            <person name="Corre E."/>
            <person name="Pelletier E."/>
            <person name="Niang G."/>
            <person name="Scheremetjew M."/>
            <person name="Finn R."/>
            <person name="Kale V."/>
            <person name="Holt S."/>
            <person name="Cochrane G."/>
            <person name="Meng A."/>
            <person name="Brown T."/>
            <person name="Cohen L."/>
        </authorList>
    </citation>
    <scope>NUCLEOTIDE SEQUENCE</scope>
    <source>
        <strain evidence="7">379</strain>
    </source>
</reference>
<sequence length="533" mass="55120">MAGDQGTCAAPSQLSHIAASQLGEARRFWADKQIRTAMLVPWAEAVTAAFTGPIYPFFMQNLGLDAGGMGKLRTVQHALNAASAPIAGCLLDARGPFLGIALPASLCAIGCAIRSMAQSTSWLVAANVFSGLSGAKTEMATAHLSRHTDPSRRTLAVSAARVQLQALALLGTLLFTPTNWVLTALLPESTWGMLRFRLLISLCVFGCGFGVIVLCCSAGTLVFHSSEAGAVFHSSEAGALQPRTLRRSDVDLGAARGAEVGRCCGDADGSDATTEESSSHDPEGYPVEGRLAGASSCMSSRLRTARLALCLAALCLAAATRDTLAVVWPLYLKAHFGWAEKEYGLLLPLQQAAAFGLVATPPLQDALGSRASLLLAGCGGVACHVSALLLRAPTPNTEGLHVLLFLAGGLLGGATELLLVSLSSTALPPRAQGRLFALLSMTKLGGSVGGSLYCTAQFQVSLDAASGPYFLRGGAAPVVWLALPSLLALLALACVLPPAAGGERDASGCEEVSVEEESSSSIEASPRVKRHDR</sequence>
<evidence type="ECO:0000256" key="6">
    <source>
        <dbReference type="SAM" id="Phobius"/>
    </source>
</evidence>
<evidence type="ECO:0000256" key="2">
    <source>
        <dbReference type="ARBA" id="ARBA00022692"/>
    </source>
</evidence>
<feature type="region of interest" description="Disordered" evidence="5">
    <location>
        <begin position="267"/>
        <end position="286"/>
    </location>
</feature>
<name>A0A7S3WZU1_EMIHU</name>
<keyword evidence="4 6" id="KW-0472">Membrane</keyword>
<protein>
    <recommendedName>
        <fullName evidence="8">Major facilitator superfamily (MFS) profile domain-containing protein</fullName>
    </recommendedName>
</protein>
<feature type="transmembrane region" description="Helical" evidence="6">
    <location>
        <begin position="198"/>
        <end position="223"/>
    </location>
</feature>
<feature type="transmembrane region" description="Helical" evidence="6">
    <location>
        <begin position="402"/>
        <end position="423"/>
    </location>
</feature>
<keyword evidence="2 6" id="KW-0812">Transmembrane</keyword>
<organism evidence="7">
    <name type="scientific">Emiliania huxleyi</name>
    <name type="common">Coccolithophore</name>
    <name type="synonym">Pontosphaera huxleyi</name>
    <dbReference type="NCBI Taxonomy" id="2903"/>
    <lineage>
        <taxon>Eukaryota</taxon>
        <taxon>Haptista</taxon>
        <taxon>Haptophyta</taxon>
        <taxon>Prymnesiophyceae</taxon>
        <taxon>Isochrysidales</taxon>
        <taxon>Noelaerhabdaceae</taxon>
        <taxon>Emiliania</taxon>
    </lineage>
</organism>
<evidence type="ECO:0000256" key="1">
    <source>
        <dbReference type="ARBA" id="ARBA00004141"/>
    </source>
</evidence>
<dbReference type="GO" id="GO:0016020">
    <property type="term" value="C:membrane"/>
    <property type="evidence" value="ECO:0007669"/>
    <property type="project" value="UniProtKB-SubCell"/>
</dbReference>
<evidence type="ECO:0000313" key="7">
    <source>
        <dbReference type="EMBL" id="CAE0586775.1"/>
    </source>
</evidence>
<evidence type="ECO:0000256" key="3">
    <source>
        <dbReference type="ARBA" id="ARBA00022989"/>
    </source>
</evidence>
<feature type="transmembrane region" description="Helical" evidence="6">
    <location>
        <begin position="478"/>
        <end position="496"/>
    </location>
</feature>
<feature type="region of interest" description="Disordered" evidence="5">
    <location>
        <begin position="501"/>
        <end position="533"/>
    </location>
</feature>
<feature type="transmembrane region" description="Helical" evidence="6">
    <location>
        <begin position="166"/>
        <end position="186"/>
    </location>
</feature>
<dbReference type="Gene3D" id="1.20.1250.20">
    <property type="entry name" value="MFS general substrate transporter like domains"/>
    <property type="match status" value="2"/>
</dbReference>
<dbReference type="GO" id="GO:0022857">
    <property type="term" value="F:transmembrane transporter activity"/>
    <property type="evidence" value="ECO:0007669"/>
    <property type="project" value="InterPro"/>
</dbReference>
<proteinExistence type="predicted"/>
<dbReference type="SUPFAM" id="SSF103473">
    <property type="entry name" value="MFS general substrate transporter"/>
    <property type="match status" value="1"/>
</dbReference>
<evidence type="ECO:0000256" key="4">
    <source>
        <dbReference type="ARBA" id="ARBA00023136"/>
    </source>
</evidence>
<feature type="transmembrane region" description="Helical" evidence="6">
    <location>
        <begin position="307"/>
        <end position="331"/>
    </location>
</feature>
<dbReference type="PANTHER" id="PTHR23507:SF1">
    <property type="entry name" value="FI18259P1-RELATED"/>
    <property type="match status" value="1"/>
</dbReference>
<evidence type="ECO:0000256" key="5">
    <source>
        <dbReference type="SAM" id="MobiDB-lite"/>
    </source>
</evidence>
<comment type="subcellular location">
    <subcellularLocation>
        <location evidence="1">Membrane</location>
        <topology evidence="1">Multi-pass membrane protein</topology>
    </subcellularLocation>
</comment>
<accession>A0A7S3WZU1</accession>
<dbReference type="EMBL" id="HBIR01051151">
    <property type="protein sequence ID" value="CAE0586775.1"/>
    <property type="molecule type" value="Transcribed_RNA"/>
</dbReference>
<dbReference type="Pfam" id="PF07690">
    <property type="entry name" value="MFS_1"/>
    <property type="match status" value="1"/>
</dbReference>
<dbReference type="AlphaFoldDB" id="A0A7S3WZU1"/>
<dbReference type="PANTHER" id="PTHR23507">
    <property type="entry name" value="ZGC:174356"/>
    <property type="match status" value="1"/>
</dbReference>
<dbReference type="InterPro" id="IPR036259">
    <property type="entry name" value="MFS_trans_sf"/>
</dbReference>
<gene>
    <name evidence="7" type="ORF">EHUX00137_LOCUS39916</name>
</gene>
<keyword evidence="3 6" id="KW-1133">Transmembrane helix</keyword>
<feature type="transmembrane region" description="Helical" evidence="6">
    <location>
        <begin position="372"/>
        <end position="390"/>
    </location>
</feature>
<dbReference type="InterPro" id="IPR011701">
    <property type="entry name" value="MFS"/>
</dbReference>
<evidence type="ECO:0008006" key="8">
    <source>
        <dbReference type="Google" id="ProtNLM"/>
    </source>
</evidence>